<evidence type="ECO:0000313" key="10">
    <source>
        <dbReference type="Proteomes" id="UP000799428"/>
    </source>
</evidence>
<keyword evidence="5" id="KW-0653">Protein transport</keyword>
<evidence type="ECO:0000256" key="7">
    <source>
        <dbReference type="ARBA" id="ARBA00023136"/>
    </source>
</evidence>
<reference evidence="9" key="1">
    <citation type="journal article" date="2020" name="Stud. Mycol.">
        <title>101 Dothideomycetes genomes: a test case for predicting lifestyles and emergence of pathogens.</title>
        <authorList>
            <person name="Haridas S."/>
            <person name="Albert R."/>
            <person name="Binder M."/>
            <person name="Bloem J."/>
            <person name="Labutti K."/>
            <person name="Salamov A."/>
            <person name="Andreopoulos B."/>
            <person name="Baker S."/>
            <person name="Barry K."/>
            <person name="Bills G."/>
            <person name="Bluhm B."/>
            <person name="Cannon C."/>
            <person name="Castanera R."/>
            <person name="Culley D."/>
            <person name="Daum C."/>
            <person name="Ezra D."/>
            <person name="Gonzalez J."/>
            <person name="Henrissat B."/>
            <person name="Kuo A."/>
            <person name="Liang C."/>
            <person name="Lipzen A."/>
            <person name="Lutzoni F."/>
            <person name="Magnuson J."/>
            <person name="Mondo S."/>
            <person name="Nolan M."/>
            <person name="Ohm R."/>
            <person name="Pangilinan J."/>
            <person name="Park H.-J."/>
            <person name="Ramirez L."/>
            <person name="Alfaro M."/>
            <person name="Sun H."/>
            <person name="Tritt A."/>
            <person name="Yoshinaga Y."/>
            <person name="Zwiers L.-H."/>
            <person name="Turgeon B."/>
            <person name="Goodwin S."/>
            <person name="Spatafora J."/>
            <person name="Crous P."/>
            <person name="Grigoriev I."/>
        </authorList>
    </citation>
    <scope>NUCLEOTIDE SEQUENCE</scope>
    <source>
        <strain evidence="9">CBS 279.74</strain>
    </source>
</reference>
<dbReference type="PANTHER" id="PTHR31658:SF0">
    <property type="entry name" value="CONSERVED OLIGOMERIC GOLGI COMPLEX SUBUNIT 1"/>
    <property type="match status" value="1"/>
</dbReference>
<protein>
    <recommendedName>
        <fullName evidence="3">Conserved oligomeric Golgi complex subunit 1</fullName>
    </recommendedName>
</protein>
<evidence type="ECO:0000313" key="9">
    <source>
        <dbReference type="EMBL" id="KAF2711159.1"/>
    </source>
</evidence>
<evidence type="ECO:0000256" key="8">
    <source>
        <dbReference type="SAM" id="MobiDB-lite"/>
    </source>
</evidence>
<dbReference type="OrthoDB" id="46189at2759"/>
<dbReference type="Pfam" id="PF08700">
    <property type="entry name" value="VPS51_Exo84_N"/>
    <property type="match status" value="1"/>
</dbReference>
<sequence length="793" mass="89282">MATEAPDPRTFKTWEDALQFPIPVVRKLEHQLRSNANENREKLRSLVGASYRDHLDTAETIIDMEIRMEQVESKLARVGRNCNTRALDRIASNALKMDTHIRTRDMARYTFASQLSVLRNCPVVMARLLREDGSYLLIAKVLVVSRLLYKALSQSKNPPPIVEQLWGRVSSVRRKFLRRIDKRLASAAGDTTILVEAMCAYSLATSSTPSNVLEHFHRVRKEEILKNLKHGNDLAKHGVNALRLCLQTCQDTQTIFPRRLSEALAKLKSQPLVQDFEVRSLYELNLDLHDRWIGDEAGNYTPWPRHDELQRPEAEKTLHKWSKGAISALLEGIKEALDGEKRLKEVSSLRQDLIETWILQGSRMAGVKSARVLDDLRDTMNDQLETIVGTRAQDLQKVVIELTQLLGKWSSKGEVPNMSLWSSTSTSTDLSNGAQQFKSTILNTHQGRDEAAIRLLSTFDQWMSSVLEVKGIVKSMKETRWDDTFADDVDDSDDDLGIDSKQKLLSDADPRLLENVTQEALGDALKSLGRSFAQIVSKLTLGDDSGNLAQIIFVLRVVREIGDRIPRLRLQDKYTPPPTPFNPDVLRPLHTALAMQIVQPAMESYKKSLAAANKSRSRSHILWEGNPSLPAQPSPSAFRFLQGLVKHMGAHGSDLWAPDGVSILKTMSSEEVSGVWQKSFQDMTKPEPEFAQQPSQDSAQDISESEAAAIETEAPPRAAKQTPRPDTDEIRYERLKQFLFDILYVQRYLGGDAKGLVEEVGKAADMDESLKTRLNRNAADYARKTYLLFALLA</sequence>
<proteinExistence type="inferred from homology"/>
<feature type="compositionally biased region" description="Low complexity" evidence="8">
    <location>
        <begin position="705"/>
        <end position="719"/>
    </location>
</feature>
<keyword evidence="4" id="KW-0813">Transport</keyword>
<dbReference type="GO" id="GO:0000139">
    <property type="term" value="C:Golgi membrane"/>
    <property type="evidence" value="ECO:0007669"/>
    <property type="project" value="UniProtKB-SubCell"/>
</dbReference>
<dbReference type="InterPro" id="IPR033370">
    <property type="entry name" value="COG1"/>
</dbReference>
<feature type="region of interest" description="Disordered" evidence="8">
    <location>
        <begin position="684"/>
        <end position="727"/>
    </location>
</feature>
<dbReference type="GO" id="GO:0015031">
    <property type="term" value="P:protein transport"/>
    <property type="evidence" value="ECO:0007669"/>
    <property type="project" value="UniProtKB-KW"/>
</dbReference>
<dbReference type="EMBL" id="MU005768">
    <property type="protein sequence ID" value="KAF2711159.1"/>
    <property type="molecule type" value="Genomic_DNA"/>
</dbReference>
<comment type="similarity">
    <text evidence="2">Belongs to the COG1 family.</text>
</comment>
<dbReference type="GO" id="GO:0006891">
    <property type="term" value="P:intra-Golgi vesicle-mediated transport"/>
    <property type="evidence" value="ECO:0007669"/>
    <property type="project" value="InterPro"/>
</dbReference>
<evidence type="ECO:0000256" key="5">
    <source>
        <dbReference type="ARBA" id="ARBA00022927"/>
    </source>
</evidence>
<evidence type="ECO:0000256" key="6">
    <source>
        <dbReference type="ARBA" id="ARBA00023034"/>
    </source>
</evidence>
<comment type="subcellular location">
    <subcellularLocation>
        <location evidence="1">Golgi apparatus membrane</location>
        <topology evidence="1">Peripheral membrane protein</topology>
    </subcellularLocation>
</comment>
<evidence type="ECO:0000256" key="3">
    <source>
        <dbReference type="ARBA" id="ARBA00020978"/>
    </source>
</evidence>
<keyword evidence="10" id="KW-1185">Reference proteome</keyword>
<feature type="compositionally biased region" description="Polar residues" evidence="8">
    <location>
        <begin position="692"/>
        <end position="701"/>
    </location>
</feature>
<accession>A0A6G1KE82</accession>
<dbReference type="Proteomes" id="UP000799428">
    <property type="component" value="Unassembled WGS sequence"/>
</dbReference>
<organism evidence="9 10">
    <name type="scientific">Pleomassaria siparia CBS 279.74</name>
    <dbReference type="NCBI Taxonomy" id="1314801"/>
    <lineage>
        <taxon>Eukaryota</taxon>
        <taxon>Fungi</taxon>
        <taxon>Dikarya</taxon>
        <taxon>Ascomycota</taxon>
        <taxon>Pezizomycotina</taxon>
        <taxon>Dothideomycetes</taxon>
        <taxon>Pleosporomycetidae</taxon>
        <taxon>Pleosporales</taxon>
        <taxon>Pleomassariaceae</taxon>
        <taxon>Pleomassaria</taxon>
    </lineage>
</organism>
<dbReference type="PANTHER" id="PTHR31658">
    <property type="entry name" value="CONSERVED OLIGOMERIC GOLGI COMPLEX SUBUNIT 1"/>
    <property type="match status" value="1"/>
</dbReference>
<keyword evidence="6" id="KW-0333">Golgi apparatus</keyword>
<evidence type="ECO:0000256" key="2">
    <source>
        <dbReference type="ARBA" id="ARBA00006653"/>
    </source>
</evidence>
<gene>
    <name evidence="9" type="ORF">K504DRAFT_490078</name>
</gene>
<evidence type="ECO:0000256" key="1">
    <source>
        <dbReference type="ARBA" id="ARBA00004395"/>
    </source>
</evidence>
<dbReference type="GO" id="GO:0017119">
    <property type="term" value="C:Golgi transport complex"/>
    <property type="evidence" value="ECO:0007669"/>
    <property type="project" value="InterPro"/>
</dbReference>
<keyword evidence="7" id="KW-0472">Membrane</keyword>
<dbReference type="AlphaFoldDB" id="A0A6G1KE82"/>
<evidence type="ECO:0000256" key="4">
    <source>
        <dbReference type="ARBA" id="ARBA00022448"/>
    </source>
</evidence>
<name>A0A6G1KE82_9PLEO</name>